<dbReference type="RefSeq" id="WP_320509351.1">
    <property type="nucleotide sequence ID" value="NZ_JAXCLW010000004.1"/>
</dbReference>
<proteinExistence type="predicted"/>
<organism evidence="1 2">
    <name type="scientific">Dongia soli</name>
    <dbReference type="NCBI Taxonomy" id="600628"/>
    <lineage>
        <taxon>Bacteria</taxon>
        <taxon>Pseudomonadati</taxon>
        <taxon>Pseudomonadota</taxon>
        <taxon>Alphaproteobacteria</taxon>
        <taxon>Rhodospirillales</taxon>
        <taxon>Dongiaceae</taxon>
        <taxon>Dongia</taxon>
    </lineage>
</organism>
<evidence type="ECO:0000313" key="2">
    <source>
        <dbReference type="Proteomes" id="UP001279642"/>
    </source>
</evidence>
<sequence>MTDTVCQPANMAAELAGSRAVAPGGEIIAYGAKYSWRRFSCSPPTNGCIGLWNIAMDVVRYATSAGMPISIRP</sequence>
<name>A0ABU5EFI6_9PROT</name>
<dbReference type="EMBL" id="JAXCLW010000004">
    <property type="protein sequence ID" value="MDY0884285.1"/>
    <property type="molecule type" value="Genomic_DNA"/>
</dbReference>
<gene>
    <name evidence="1" type="ORF">SMD27_15680</name>
</gene>
<evidence type="ECO:0000313" key="1">
    <source>
        <dbReference type="EMBL" id="MDY0884285.1"/>
    </source>
</evidence>
<keyword evidence="2" id="KW-1185">Reference proteome</keyword>
<protein>
    <submittedName>
        <fullName evidence="1">Uncharacterized protein</fullName>
    </submittedName>
</protein>
<dbReference type="Proteomes" id="UP001279642">
    <property type="component" value="Unassembled WGS sequence"/>
</dbReference>
<accession>A0ABU5EFI6</accession>
<comment type="caution">
    <text evidence="1">The sequence shown here is derived from an EMBL/GenBank/DDBJ whole genome shotgun (WGS) entry which is preliminary data.</text>
</comment>
<reference evidence="1 2" key="1">
    <citation type="journal article" date="2016" name="Antonie Van Leeuwenhoek">
        <title>Dongia soli sp. nov., isolated from soil from Dokdo, Korea.</title>
        <authorList>
            <person name="Kim D.U."/>
            <person name="Lee H."/>
            <person name="Kim H."/>
            <person name="Kim S.G."/>
            <person name="Ka J.O."/>
        </authorList>
    </citation>
    <scope>NUCLEOTIDE SEQUENCE [LARGE SCALE GENOMIC DNA]</scope>
    <source>
        <strain evidence="1 2">D78</strain>
    </source>
</reference>